<dbReference type="OrthoDB" id="6024680at2"/>
<gene>
    <name evidence="1" type="ORF">E4634_16075</name>
</gene>
<accession>A0A4Z0LXS7</accession>
<dbReference type="Pfam" id="PF11697">
    <property type="entry name" value="DUF3293"/>
    <property type="match status" value="1"/>
</dbReference>
<dbReference type="InterPro" id="IPR021710">
    <property type="entry name" value="DUF3293"/>
</dbReference>
<organism evidence="1 2">
    <name type="scientific">Mangrovimicrobium sediminis</name>
    <dbReference type="NCBI Taxonomy" id="2562682"/>
    <lineage>
        <taxon>Bacteria</taxon>
        <taxon>Pseudomonadati</taxon>
        <taxon>Pseudomonadota</taxon>
        <taxon>Gammaproteobacteria</taxon>
        <taxon>Cellvibrionales</taxon>
        <taxon>Halieaceae</taxon>
        <taxon>Mangrovimicrobium</taxon>
    </lineage>
</organism>
<dbReference type="AlphaFoldDB" id="A0A4Z0LXS7"/>
<name>A0A4Z0LXS7_9GAMM</name>
<comment type="caution">
    <text evidence="1">The sequence shown here is derived from an EMBL/GenBank/DDBJ whole genome shotgun (WGS) entry which is preliminary data.</text>
</comment>
<dbReference type="Proteomes" id="UP000298050">
    <property type="component" value="Unassembled WGS sequence"/>
</dbReference>
<proteinExistence type="predicted"/>
<dbReference type="EMBL" id="SRLE01000011">
    <property type="protein sequence ID" value="TGD72183.1"/>
    <property type="molecule type" value="Genomic_DNA"/>
</dbReference>
<evidence type="ECO:0000313" key="1">
    <source>
        <dbReference type="EMBL" id="TGD72183.1"/>
    </source>
</evidence>
<dbReference type="RefSeq" id="WP_135445672.1">
    <property type="nucleotide sequence ID" value="NZ_SRLE01000011.1"/>
</dbReference>
<keyword evidence="2" id="KW-1185">Reference proteome</keyword>
<protein>
    <submittedName>
        <fullName evidence="1">DUF3293 domain-containing protein</fullName>
    </submittedName>
</protein>
<reference evidence="1 2" key="1">
    <citation type="submission" date="2019-04" db="EMBL/GenBank/DDBJ databases">
        <title>Taxonomy of novel Haliea sp. from mangrove soil of West Coast of India.</title>
        <authorList>
            <person name="Verma A."/>
            <person name="Kumar P."/>
            <person name="Krishnamurthi S."/>
        </authorList>
    </citation>
    <scope>NUCLEOTIDE SEQUENCE [LARGE SCALE GENOMIC DNA]</scope>
    <source>
        <strain evidence="1 2">SAOS-164</strain>
    </source>
</reference>
<sequence>MADEWMDCLHLETRIGMNLQALGINPNPGIQAIREIGPATAMAYDTTLFDCQLPDCVITLSPGEMAPDLDEHLKQWECDCWCFITACNPRSQQLDDEANRERQRILGDVLRMKNEYVFDGVGRSASGDWYEQSFFVAGIDFLQAEALAIIFEQNAILIGQRGGPAELLFI</sequence>
<evidence type="ECO:0000313" key="2">
    <source>
        <dbReference type="Proteomes" id="UP000298050"/>
    </source>
</evidence>